<evidence type="ECO:0000256" key="8">
    <source>
        <dbReference type="ARBA" id="ARBA00022989"/>
    </source>
</evidence>
<evidence type="ECO:0000256" key="2">
    <source>
        <dbReference type="ARBA" id="ARBA00005342"/>
    </source>
</evidence>
<keyword evidence="6 11" id="KW-0812">Transmembrane</keyword>
<keyword evidence="4" id="KW-1003">Cell membrane</keyword>
<evidence type="ECO:0000256" key="11">
    <source>
        <dbReference type="RuleBase" id="RU363058"/>
    </source>
</evidence>
<organism evidence="12 13">
    <name type="scientific">Hymenobacter lucidus</name>
    <dbReference type="NCBI Taxonomy" id="2880930"/>
    <lineage>
        <taxon>Bacteria</taxon>
        <taxon>Pseudomonadati</taxon>
        <taxon>Bacteroidota</taxon>
        <taxon>Cytophagia</taxon>
        <taxon>Cytophagales</taxon>
        <taxon>Hymenobacteraceae</taxon>
        <taxon>Hymenobacter</taxon>
    </lineage>
</organism>
<evidence type="ECO:0000256" key="9">
    <source>
        <dbReference type="ARBA" id="ARBA00023136"/>
    </source>
</evidence>
<comment type="similarity">
    <text evidence="2">Belongs to the inorganic phosphate transporter (PiT) (TC 2.A.20) family. Pit subfamily.</text>
</comment>
<evidence type="ECO:0000313" key="12">
    <source>
        <dbReference type="EMBL" id="MCB2410381.1"/>
    </source>
</evidence>
<dbReference type="EMBL" id="JAJADR010000007">
    <property type="protein sequence ID" value="MCB2410381.1"/>
    <property type="molecule type" value="Genomic_DNA"/>
</dbReference>
<dbReference type="Proteomes" id="UP001165296">
    <property type="component" value="Unassembled WGS sequence"/>
</dbReference>
<keyword evidence="7" id="KW-0769">Symport</keyword>
<protein>
    <recommendedName>
        <fullName evidence="11">Phosphate transporter</fullName>
    </recommendedName>
</protein>
<dbReference type="PANTHER" id="PTHR11101">
    <property type="entry name" value="PHOSPHATE TRANSPORTER"/>
    <property type="match status" value="1"/>
</dbReference>
<evidence type="ECO:0000256" key="5">
    <source>
        <dbReference type="ARBA" id="ARBA00022592"/>
    </source>
</evidence>
<gene>
    <name evidence="12" type="ORF">LGH74_20480</name>
</gene>
<keyword evidence="9 11" id="KW-0472">Membrane</keyword>
<evidence type="ECO:0000256" key="10">
    <source>
        <dbReference type="ARBA" id="ARBA00047348"/>
    </source>
</evidence>
<dbReference type="PANTHER" id="PTHR11101:SF65">
    <property type="entry name" value="LOW-AFFINITY INORGANIC PHOSPHATE TRANSPORTER PITA-RELATED"/>
    <property type="match status" value="1"/>
</dbReference>
<feature type="transmembrane region" description="Helical" evidence="11">
    <location>
        <begin position="218"/>
        <end position="236"/>
    </location>
</feature>
<keyword evidence="8 11" id="KW-1133">Transmembrane helix</keyword>
<dbReference type="RefSeq" id="WP_226179143.1">
    <property type="nucleotide sequence ID" value="NZ_JAJADR010000007.1"/>
</dbReference>
<feature type="transmembrane region" description="Helical" evidence="11">
    <location>
        <begin position="193"/>
        <end position="212"/>
    </location>
</feature>
<feature type="transmembrane region" description="Helical" evidence="11">
    <location>
        <begin position="154"/>
        <end position="172"/>
    </location>
</feature>
<accession>A0ABS8AX47</accession>
<sequence length="466" mass="50570">MFGLEPHVLLLLIACLVAACAFEFVNGFHDTANAVATVIYTNALRPWVAVVWSGFWNFIGVLTGGIAVAMGIVYLLPVESLVDQNVYHGIAMVGALIIAAILWNVGTWYYGLPSSSSHALIGSILGVGIAYSLLPESNGAAVNWGKAGETMASLLISPIFGFSLTIIMMFLLKRFVANKNIFKEPHKRKPPPIWIRLILIATCTLVSFFHGSNDGQKGVGLIMLILIGIVPIHFALNQKLNPLDMRDSLTNLEMVMGKVDATNLSPADQKLLTDIRTQTNTLDAIFAGKTNVKQLPESARFEIRKAILLLHNRSKKLTGSDKLALSTVDRKTFDASITQMRTFTDYAPWEVSFMVALSLGIGTMVGWKRIVKTIGERIGKEHLTYAQGASSELVAAAMIGVNTQFGLPVSTTHVLSSAIAGSMVANRGIKNLNPQMVRNIALAWVLTLPVTMTLAGGLFLLFRAMM</sequence>
<keyword evidence="5 11" id="KW-0592">Phosphate transport</keyword>
<name>A0ABS8AX47_9BACT</name>
<evidence type="ECO:0000256" key="7">
    <source>
        <dbReference type="ARBA" id="ARBA00022847"/>
    </source>
</evidence>
<dbReference type="InterPro" id="IPR001204">
    <property type="entry name" value="Phos_transporter"/>
</dbReference>
<evidence type="ECO:0000256" key="6">
    <source>
        <dbReference type="ARBA" id="ARBA00022692"/>
    </source>
</evidence>
<feature type="transmembrane region" description="Helical" evidence="11">
    <location>
        <begin position="441"/>
        <end position="462"/>
    </location>
</feature>
<evidence type="ECO:0000256" key="1">
    <source>
        <dbReference type="ARBA" id="ARBA00004651"/>
    </source>
</evidence>
<feature type="transmembrane region" description="Helical" evidence="11">
    <location>
        <begin position="117"/>
        <end position="134"/>
    </location>
</feature>
<proteinExistence type="inferred from homology"/>
<comment type="caution">
    <text evidence="12">The sequence shown here is derived from an EMBL/GenBank/DDBJ whole genome shotgun (WGS) entry which is preliminary data.</text>
</comment>
<keyword evidence="13" id="KW-1185">Reference proteome</keyword>
<comment type="catalytic activity">
    <reaction evidence="10">
        <text>phosphate(in) + H(+)(in) = phosphate(out) + H(+)(out)</text>
        <dbReference type="Rhea" id="RHEA:29939"/>
        <dbReference type="ChEBI" id="CHEBI:15378"/>
        <dbReference type="ChEBI" id="CHEBI:43474"/>
    </reaction>
</comment>
<feature type="transmembrane region" description="Helical" evidence="11">
    <location>
        <begin position="346"/>
        <end position="367"/>
    </location>
</feature>
<feature type="transmembrane region" description="Helical" evidence="11">
    <location>
        <begin position="86"/>
        <end position="105"/>
    </location>
</feature>
<evidence type="ECO:0000313" key="13">
    <source>
        <dbReference type="Proteomes" id="UP001165296"/>
    </source>
</evidence>
<comment type="subcellular location">
    <subcellularLocation>
        <location evidence="1">Cell membrane</location>
        <topology evidence="1">Multi-pass membrane protein</topology>
    </subcellularLocation>
    <subcellularLocation>
        <location evidence="11">Membrane</location>
        <topology evidence="11">Multi-pass membrane protein</topology>
    </subcellularLocation>
</comment>
<evidence type="ECO:0000256" key="3">
    <source>
        <dbReference type="ARBA" id="ARBA00022448"/>
    </source>
</evidence>
<keyword evidence="3 11" id="KW-0813">Transport</keyword>
<feature type="transmembrane region" description="Helical" evidence="11">
    <location>
        <begin position="55"/>
        <end position="74"/>
    </location>
</feature>
<reference evidence="12" key="1">
    <citation type="submission" date="2021-10" db="EMBL/GenBank/DDBJ databases">
        <authorList>
            <person name="Dean J.D."/>
            <person name="Kim M.K."/>
            <person name="Newey C.N."/>
            <person name="Stoker T.S."/>
            <person name="Thompson D.W."/>
            <person name="Grose J.H."/>
        </authorList>
    </citation>
    <scope>NUCLEOTIDE SEQUENCE</scope>
    <source>
        <strain evidence="12">BT178</strain>
    </source>
</reference>
<dbReference type="Pfam" id="PF01384">
    <property type="entry name" value="PHO4"/>
    <property type="match status" value="1"/>
</dbReference>
<evidence type="ECO:0000256" key="4">
    <source>
        <dbReference type="ARBA" id="ARBA00022475"/>
    </source>
</evidence>